<evidence type="ECO:0000313" key="4">
    <source>
        <dbReference type="Proteomes" id="UP000000763"/>
    </source>
</evidence>
<sequence>MSVWEPTCAVKGASWRSAVAAKAATGRMTPARRKKGKRRGRKGGLPLCRFGKKEERLTAAATGRSATTARARGLQREARRMEWRGSGTRAGSRGQAAARLQAAGQQDRAAQTRRDTGGNHAGARANEARLSRLRVARERGALGAATRARACGAGRSGGREGERERERAGGERGKGRGRGEDGPRENRPIDPGGGKMDFCRGI</sequence>
<evidence type="ECO:0000313" key="2">
    <source>
        <dbReference type="EMBL" id="BAD17119.1"/>
    </source>
</evidence>
<feature type="compositionally biased region" description="Basic and acidic residues" evidence="1">
    <location>
        <begin position="126"/>
        <end position="140"/>
    </location>
</feature>
<feature type="compositionally biased region" description="Low complexity" evidence="1">
    <location>
        <begin position="58"/>
        <end position="72"/>
    </location>
</feature>
<reference evidence="2" key="1">
    <citation type="submission" date="2002-03" db="EMBL/GenBank/DDBJ databases">
        <title>Oryza sativa nipponbare(GA3) genomic DNA, chromosome 2, PAC clone:P0539D10.</title>
        <authorList>
            <person name="Sasaki T."/>
            <person name="Matsumoto T."/>
            <person name="Yamamoto K."/>
        </authorList>
    </citation>
    <scope>NUCLEOTIDE SEQUENCE</scope>
</reference>
<dbReference type="Proteomes" id="UP000000763">
    <property type="component" value="Chromosome 2"/>
</dbReference>
<feature type="compositionally biased region" description="Basic and acidic residues" evidence="1">
    <location>
        <begin position="157"/>
        <end position="188"/>
    </location>
</feature>
<dbReference type="EMBL" id="AP005287">
    <property type="protein sequence ID" value="BAD17307.1"/>
    <property type="molecule type" value="Genomic_DNA"/>
</dbReference>
<reference evidence="4" key="3">
    <citation type="journal article" date="2005" name="Nature">
        <title>The map-based sequence of the rice genome.</title>
        <authorList>
            <consortium name="International rice genome sequencing project (IRGSP)"/>
            <person name="Matsumoto T."/>
            <person name="Wu J."/>
            <person name="Kanamori H."/>
            <person name="Katayose Y."/>
            <person name="Fujisawa M."/>
            <person name="Namiki N."/>
            <person name="Mizuno H."/>
            <person name="Yamamoto K."/>
            <person name="Antonio B.A."/>
            <person name="Baba T."/>
            <person name="Sakata K."/>
            <person name="Nagamura Y."/>
            <person name="Aoki H."/>
            <person name="Arikawa K."/>
            <person name="Arita K."/>
            <person name="Bito T."/>
            <person name="Chiden Y."/>
            <person name="Fujitsuka N."/>
            <person name="Fukunaka R."/>
            <person name="Hamada M."/>
            <person name="Harada C."/>
            <person name="Hayashi A."/>
            <person name="Hijishita S."/>
            <person name="Honda M."/>
            <person name="Hosokawa S."/>
            <person name="Ichikawa Y."/>
            <person name="Idonuma A."/>
            <person name="Iijima M."/>
            <person name="Ikeda M."/>
            <person name="Ikeno M."/>
            <person name="Ito K."/>
            <person name="Ito S."/>
            <person name="Ito T."/>
            <person name="Ito Y."/>
            <person name="Ito Y."/>
            <person name="Iwabuchi A."/>
            <person name="Kamiya K."/>
            <person name="Karasawa W."/>
            <person name="Kurita K."/>
            <person name="Katagiri S."/>
            <person name="Kikuta A."/>
            <person name="Kobayashi H."/>
            <person name="Kobayashi N."/>
            <person name="Machita K."/>
            <person name="Maehara T."/>
            <person name="Masukawa M."/>
            <person name="Mizubayashi T."/>
            <person name="Mukai Y."/>
            <person name="Nagasaki H."/>
            <person name="Nagata Y."/>
            <person name="Naito S."/>
            <person name="Nakashima M."/>
            <person name="Nakama Y."/>
            <person name="Nakamichi Y."/>
            <person name="Nakamura M."/>
            <person name="Meguro A."/>
            <person name="Negishi M."/>
            <person name="Ohta I."/>
            <person name="Ohta T."/>
            <person name="Okamoto M."/>
            <person name="Ono N."/>
            <person name="Saji S."/>
            <person name="Sakaguchi M."/>
            <person name="Sakai K."/>
            <person name="Shibata M."/>
            <person name="Shimokawa T."/>
            <person name="Song J."/>
            <person name="Takazaki Y."/>
            <person name="Terasawa K."/>
            <person name="Tsugane M."/>
            <person name="Tsuji K."/>
            <person name="Ueda S."/>
            <person name="Waki K."/>
            <person name="Yamagata H."/>
            <person name="Yamamoto M."/>
            <person name="Yamamoto S."/>
            <person name="Yamane H."/>
            <person name="Yoshiki S."/>
            <person name="Yoshihara R."/>
            <person name="Yukawa K."/>
            <person name="Zhong H."/>
            <person name="Yano M."/>
            <person name="Yuan Q."/>
            <person name="Ouyang S."/>
            <person name="Liu J."/>
            <person name="Jones K.M."/>
            <person name="Gansberger K."/>
            <person name="Moffat K."/>
            <person name="Hill J."/>
            <person name="Bera J."/>
            <person name="Fadrosh D."/>
            <person name="Jin S."/>
            <person name="Johri S."/>
            <person name="Kim M."/>
            <person name="Overton L."/>
            <person name="Reardon M."/>
            <person name="Tsitrin T."/>
            <person name="Vuong H."/>
            <person name="Weaver B."/>
            <person name="Ciecko A."/>
            <person name="Tallon L."/>
            <person name="Jackson J."/>
            <person name="Pai G."/>
            <person name="Aken S.V."/>
            <person name="Utterback T."/>
            <person name="Reidmuller S."/>
            <person name="Feldblyum T."/>
            <person name="Hsiao J."/>
            <person name="Zismann V."/>
            <person name="Iobst S."/>
            <person name="de Vazeille A.R."/>
            <person name="Buell C.R."/>
            <person name="Ying K."/>
            <person name="Li Y."/>
            <person name="Lu T."/>
            <person name="Huang Y."/>
            <person name="Zhao Q."/>
            <person name="Feng Q."/>
            <person name="Zhang L."/>
            <person name="Zhu J."/>
            <person name="Weng Q."/>
            <person name="Mu J."/>
            <person name="Lu Y."/>
            <person name="Fan D."/>
            <person name="Liu Y."/>
            <person name="Guan J."/>
            <person name="Zhang Y."/>
            <person name="Yu S."/>
            <person name="Liu X."/>
            <person name="Zhang Y."/>
            <person name="Hong G."/>
            <person name="Han B."/>
            <person name="Choisne N."/>
            <person name="Demange N."/>
            <person name="Orjeda G."/>
            <person name="Samain S."/>
            <person name="Cattolico L."/>
            <person name="Pelletier E."/>
            <person name="Couloux A."/>
            <person name="Segurens B."/>
            <person name="Wincker P."/>
            <person name="D'Hont A."/>
            <person name="Scarpelli C."/>
            <person name="Weissenbach J."/>
            <person name="Salanoubat M."/>
            <person name="Quetier F."/>
            <person name="Yu Y."/>
            <person name="Kim H.R."/>
            <person name="Rambo T."/>
            <person name="Currie J."/>
            <person name="Collura K."/>
            <person name="Luo M."/>
            <person name="Yang T."/>
            <person name="Ammiraju J.S.S."/>
            <person name="Engler F."/>
            <person name="Soderlund C."/>
            <person name="Wing R.A."/>
            <person name="Palmer L.E."/>
            <person name="de la Bastide M."/>
            <person name="Spiegel L."/>
            <person name="Nascimento L."/>
            <person name="Zutavern T."/>
            <person name="O'Shaughnessy A."/>
            <person name="Dike S."/>
            <person name="Dedhia N."/>
            <person name="Preston R."/>
            <person name="Balija V."/>
            <person name="McCombie W.R."/>
            <person name="Chow T."/>
            <person name="Chen H."/>
            <person name="Chung M."/>
            <person name="Chen C."/>
            <person name="Shaw J."/>
            <person name="Wu H."/>
            <person name="Hsiao K."/>
            <person name="Chao Y."/>
            <person name="Chu M."/>
            <person name="Cheng C."/>
            <person name="Hour A."/>
            <person name="Lee P."/>
            <person name="Lin S."/>
            <person name="Lin Y."/>
            <person name="Liou J."/>
            <person name="Liu S."/>
            <person name="Hsing Y."/>
            <person name="Raghuvanshi S."/>
            <person name="Mohanty A."/>
            <person name="Bharti A.K."/>
            <person name="Gaur A."/>
            <person name="Gupta V."/>
            <person name="Kumar D."/>
            <person name="Ravi V."/>
            <person name="Vij S."/>
            <person name="Kapur A."/>
            <person name="Khurana P."/>
            <person name="Khurana P."/>
            <person name="Khurana J.P."/>
            <person name="Tyagi A.K."/>
            <person name="Gaikwad K."/>
            <person name="Singh A."/>
            <person name="Dalal V."/>
            <person name="Srivastava S."/>
            <person name="Dixit A."/>
            <person name="Pal A.K."/>
            <person name="Ghazi I.A."/>
            <person name="Yadav M."/>
            <person name="Pandit A."/>
            <person name="Bhargava A."/>
            <person name="Sureshbabu K."/>
            <person name="Batra K."/>
            <person name="Sharma T.R."/>
            <person name="Mohapatra T."/>
            <person name="Singh N.K."/>
            <person name="Messing J."/>
            <person name="Nelson A.B."/>
            <person name="Fuks G."/>
            <person name="Kavchok S."/>
            <person name="Keizer G."/>
            <person name="Linton E."/>
            <person name="Llaca V."/>
            <person name="Song R."/>
            <person name="Tanyolac B."/>
            <person name="Young S."/>
            <person name="Ho-Il K."/>
            <person name="Hahn J.H."/>
            <person name="Sangsakoo G."/>
            <person name="Vanavichit A."/>
            <person name="de Mattos Luiz.A.T."/>
            <person name="Zimmer P.D."/>
            <person name="Malone G."/>
            <person name="Dellagostin O."/>
            <person name="de Oliveira A.C."/>
            <person name="Bevan M."/>
            <person name="Bancroft I."/>
            <person name="Minx P."/>
            <person name="Cordum H."/>
            <person name="Wilson R."/>
            <person name="Cheng Z."/>
            <person name="Jin W."/>
            <person name="Jiang J."/>
            <person name="Leong S.A."/>
            <person name="Iwama H."/>
            <person name="Gojobori T."/>
            <person name="Itoh T."/>
            <person name="Niimura Y."/>
            <person name="Fujii Y."/>
            <person name="Habara T."/>
            <person name="Sakai H."/>
            <person name="Sato Y."/>
            <person name="Wilson G."/>
            <person name="Kumar K."/>
            <person name="McCouch S."/>
            <person name="Juretic N."/>
            <person name="Hoen D."/>
            <person name="Wright S."/>
            <person name="Bruskiewich R."/>
            <person name="Bureau T."/>
            <person name="Miyao A."/>
            <person name="Hirochika H."/>
            <person name="Nishikawa T."/>
            <person name="Kadowaki K."/>
            <person name="Sugiura M."/>
            <person name="Burr B."/>
            <person name="Sasaki T."/>
        </authorList>
    </citation>
    <scope>NUCLEOTIDE SEQUENCE [LARGE SCALE GENOMIC DNA]</scope>
    <source>
        <strain evidence="4">cv. Nipponbare</strain>
    </source>
</reference>
<proteinExistence type="predicted"/>
<organism evidence="3 4">
    <name type="scientific">Oryza sativa subsp. japonica</name>
    <name type="common">Rice</name>
    <dbReference type="NCBI Taxonomy" id="39947"/>
    <lineage>
        <taxon>Eukaryota</taxon>
        <taxon>Viridiplantae</taxon>
        <taxon>Streptophyta</taxon>
        <taxon>Embryophyta</taxon>
        <taxon>Tracheophyta</taxon>
        <taxon>Spermatophyta</taxon>
        <taxon>Magnoliopsida</taxon>
        <taxon>Liliopsida</taxon>
        <taxon>Poales</taxon>
        <taxon>Poaceae</taxon>
        <taxon>BOP clade</taxon>
        <taxon>Oryzoideae</taxon>
        <taxon>Oryzeae</taxon>
        <taxon>Oryzinae</taxon>
        <taxon>Oryza</taxon>
        <taxon>Oryza sativa</taxon>
    </lineage>
</organism>
<evidence type="ECO:0000256" key="1">
    <source>
        <dbReference type="SAM" id="MobiDB-lite"/>
    </source>
</evidence>
<protein>
    <submittedName>
        <fullName evidence="3">Epstein-Barr virus EBNA-1-like</fullName>
    </submittedName>
</protein>
<name>Q6Z323_ORYSJ</name>
<feature type="compositionally biased region" description="Basic and acidic residues" evidence="1">
    <location>
        <begin position="74"/>
        <end position="83"/>
    </location>
</feature>
<reference evidence="3" key="2">
    <citation type="submission" date="2002-05" db="EMBL/GenBank/DDBJ databases">
        <title>Oryza sativa nipponbare(GA3) genomic DNA, chromosome 2, BAC clone:OJ1004_A11.</title>
        <authorList>
            <person name="Sasaki T."/>
            <person name="Matsumoto T."/>
            <person name="Katayose Y."/>
        </authorList>
    </citation>
    <scope>NUCLEOTIDE SEQUENCE</scope>
</reference>
<dbReference type="AlphaFoldDB" id="Q6Z323"/>
<feature type="region of interest" description="Disordered" evidence="1">
    <location>
        <begin position="21"/>
        <end position="202"/>
    </location>
</feature>
<accession>Q6Z323</accession>
<feature type="compositionally biased region" description="Low complexity" evidence="1">
    <location>
        <begin position="141"/>
        <end position="153"/>
    </location>
</feature>
<gene>
    <name evidence="3" type="ORF">OJ1004_A11.5</name>
    <name evidence="2" type="ORF">P0539D10.24</name>
</gene>
<reference evidence="4" key="4">
    <citation type="journal article" date="2008" name="Nucleic Acids Res.">
        <title>The rice annotation project database (RAP-DB): 2008 update.</title>
        <authorList>
            <consortium name="The rice annotation project (RAP)"/>
        </authorList>
    </citation>
    <scope>GENOME REANNOTATION</scope>
    <source>
        <strain evidence="4">cv. Nipponbare</strain>
    </source>
</reference>
<feature type="compositionally biased region" description="Low complexity" evidence="1">
    <location>
        <begin position="84"/>
        <end position="109"/>
    </location>
</feature>
<evidence type="ECO:0000313" key="3">
    <source>
        <dbReference type="EMBL" id="BAD17307.1"/>
    </source>
</evidence>
<feature type="compositionally biased region" description="Basic residues" evidence="1">
    <location>
        <begin position="30"/>
        <end position="42"/>
    </location>
</feature>
<dbReference type="EMBL" id="AP004817">
    <property type="protein sequence ID" value="BAD17119.1"/>
    <property type="molecule type" value="Genomic_DNA"/>
</dbReference>